<evidence type="ECO:0000259" key="18">
    <source>
        <dbReference type="PROSITE" id="PS50011"/>
    </source>
</evidence>
<evidence type="ECO:0000256" key="7">
    <source>
        <dbReference type="ARBA" id="ARBA00022679"/>
    </source>
</evidence>
<feature type="region of interest" description="Disordered" evidence="17">
    <location>
        <begin position="472"/>
        <end position="552"/>
    </location>
</feature>
<feature type="compositionally biased region" description="Basic and acidic residues" evidence="17">
    <location>
        <begin position="660"/>
        <end position="669"/>
    </location>
</feature>
<dbReference type="GO" id="GO:0005524">
    <property type="term" value="F:ATP binding"/>
    <property type="evidence" value="ECO:0007669"/>
    <property type="project" value="UniProtKB-UniRule"/>
</dbReference>
<keyword evidence="19" id="KW-1185">Reference proteome</keyword>
<keyword evidence="10" id="KW-0418">Kinase</keyword>
<dbReference type="WBParaSite" id="HCON_00162520-00002">
    <property type="protein sequence ID" value="HCON_00162520-00002"/>
    <property type="gene ID" value="HCON_00162520"/>
</dbReference>
<dbReference type="Gene3D" id="3.30.200.20">
    <property type="entry name" value="Phosphorylase Kinase, domain 1"/>
    <property type="match status" value="1"/>
</dbReference>
<dbReference type="InterPro" id="IPR048288">
    <property type="entry name" value="PDCD10_N"/>
</dbReference>
<evidence type="ECO:0000256" key="17">
    <source>
        <dbReference type="SAM" id="MobiDB-lite"/>
    </source>
</evidence>
<evidence type="ECO:0000256" key="3">
    <source>
        <dbReference type="ARBA" id="ARBA00008874"/>
    </source>
</evidence>
<dbReference type="InterPro" id="IPR050629">
    <property type="entry name" value="STE20/SPS1-PAK"/>
</dbReference>
<feature type="coiled-coil region" evidence="16">
    <location>
        <begin position="226"/>
        <end position="253"/>
    </location>
</feature>
<evidence type="ECO:0000256" key="6">
    <source>
        <dbReference type="ARBA" id="ARBA00022527"/>
    </source>
</evidence>
<dbReference type="PROSITE" id="PS00107">
    <property type="entry name" value="PROTEIN_KINASE_ATP"/>
    <property type="match status" value="1"/>
</dbReference>
<reference evidence="20" key="1">
    <citation type="submission" date="2020-12" db="UniProtKB">
        <authorList>
            <consortium name="WormBaseParasite"/>
        </authorList>
    </citation>
    <scope>IDENTIFICATION</scope>
    <source>
        <strain evidence="20">MHco3</strain>
    </source>
</reference>
<evidence type="ECO:0000256" key="9">
    <source>
        <dbReference type="ARBA" id="ARBA00022741"/>
    </source>
</evidence>
<name>A0A7I4YYX7_HAECO</name>
<dbReference type="GO" id="GO:0004674">
    <property type="term" value="F:protein serine/threonine kinase activity"/>
    <property type="evidence" value="ECO:0007669"/>
    <property type="project" value="UniProtKB-KW"/>
</dbReference>
<keyword evidence="12" id="KW-0460">Magnesium</keyword>
<keyword evidence="8" id="KW-0479">Metal-binding</keyword>
<dbReference type="GO" id="GO:0005737">
    <property type="term" value="C:cytoplasm"/>
    <property type="evidence" value="ECO:0007669"/>
    <property type="project" value="UniProtKB-SubCell"/>
</dbReference>
<evidence type="ECO:0000256" key="5">
    <source>
        <dbReference type="ARBA" id="ARBA00022490"/>
    </source>
</evidence>
<dbReference type="OMA" id="TDWVFNT"/>
<evidence type="ECO:0000313" key="19">
    <source>
        <dbReference type="Proteomes" id="UP000025227"/>
    </source>
</evidence>
<dbReference type="AlphaFoldDB" id="A0A7I4YYX7"/>
<dbReference type="InterPro" id="IPR017441">
    <property type="entry name" value="Protein_kinase_ATP_BS"/>
</dbReference>
<dbReference type="PANTHER" id="PTHR48012">
    <property type="entry name" value="STERILE20-LIKE KINASE, ISOFORM B-RELATED"/>
    <property type="match status" value="1"/>
</dbReference>
<keyword evidence="5" id="KW-0963">Cytoplasm</keyword>
<feature type="compositionally biased region" description="Basic and acidic residues" evidence="17">
    <location>
        <begin position="504"/>
        <end position="526"/>
    </location>
</feature>
<dbReference type="InterPro" id="IPR011009">
    <property type="entry name" value="Kinase-like_dom_sf"/>
</dbReference>
<feature type="compositionally biased region" description="Polar residues" evidence="17">
    <location>
        <begin position="36"/>
        <end position="48"/>
    </location>
</feature>
<accession>A0A7I4YYX7</accession>
<dbReference type="EC" id="2.7.11.1" evidence="4"/>
<evidence type="ECO:0000313" key="20">
    <source>
        <dbReference type="WBParaSite" id="HCON_00162520-00002"/>
    </source>
</evidence>
<dbReference type="Gene3D" id="1.10.510.10">
    <property type="entry name" value="Transferase(Phosphotransferase) domain 1"/>
    <property type="match status" value="1"/>
</dbReference>
<dbReference type="SUPFAM" id="SSF56112">
    <property type="entry name" value="Protein kinase-like (PK-like)"/>
    <property type="match status" value="1"/>
</dbReference>
<dbReference type="CDD" id="cd06609">
    <property type="entry name" value="STKc_MST3_like"/>
    <property type="match status" value="1"/>
</dbReference>
<comment type="catalytic activity">
    <reaction evidence="13">
        <text>L-threonyl-[protein] + ATP = O-phospho-L-threonyl-[protein] + ADP + H(+)</text>
        <dbReference type="Rhea" id="RHEA:46608"/>
        <dbReference type="Rhea" id="RHEA-COMP:11060"/>
        <dbReference type="Rhea" id="RHEA-COMP:11605"/>
        <dbReference type="ChEBI" id="CHEBI:15378"/>
        <dbReference type="ChEBI" id="CHEBI:30013"/>
        <dbReference type="ChEBI" id="CHEBI:30616"/>
        <dbReference type="ChEBI" id="CHEBI:61977"/>
        <dbReference type="ChEBI" id="CHEBI:456216"/>
        <dbReference type="EC" id="2.7.11.1"/>
    </reaction>
</comment>
<dbReference type="FunFam" id="3.30.200.20:FF:000092">
    <property type="entry name" value="Serine/threonine-protein kinase 24"/>
    <property type="match status" value="1"/>
</dbReference>
<comment type="cofactor">
    <cofactor evidence="1">
        <name>Mg(2+)</name>
        <dbReference type="ChEBI" id="CHEBI:18420"/>
    </cofactor>
</comment>
<evidence type="ECO:0000256" key="2">
    <source>
        <dbReference type="ARBA" id="ARBA00004496"/>
    </source>
</evidence>
<dbReference type="PANTHER" id="PTHR48012:SF10">
    <property type="entry name" value="FI20177P1"/>
    <property type="match status" value="1"/>
</dbReference>
<feature type="domain" description="Protein kinase" evidence="18">
    <location>
        <begin position="200"/>
        <end position="451"/>
    </location>
</feature>
<sequence>MPNDDRFTDTISRNTSVQSAIERFDQRKPMIMQSRPPRSSKTSPEATTTTIIKYDSDQRRLPLHPVPLPRKTSSPPGTDATYAVPEKLPNRAERAKSIPPNSDAVRPARDDHLFHPMRALSQPAFRPNHFGAAITGVYQQTLNASIHGSEDDGYGDELDMSPPRKGSDASEDETEQISPASQLPTIRAYTGQKLDPEEIFTKHERIGRGSFGEVYKGIDRRTSQVVAIKIIDLEQAEDEIEDIQQEIQVLSQCDSPYVTKYYGSYLKGSKLWIIMEYLGGGSALDLTKSGRLDENHIAVILREILKGLDYLHSERKIHRDIKAANVLVSEQGDVKVADFGVAGQLTETVKKRITFVGSPFWMAPELIKQASYDYKADIWSLGITAIELAQGEPPHSDLHPMRVLFLIPKNPPPQLTGPQWSRTFKDFVELCLNKDPDNRPSASSLLKHPFIKKAKKNGILVELIERAREYRSRTGVSSDSDLDEDSDGGGGSNSWDYPTVRGATNDRTEVRRDDRDETVRQRDRPVRPGIGMERTQVSVNNDDDHSPGGTIVRSNATVLAVADQLRASSLNSSTNGANGGGAGRVPTTYAPTTITVASPPSSPNFSQRPAQHTHSPSSSSSRAQERPRAPSTNTRNHHASSFHPMENGGREYGGSGGRSNRLETERDRQTGSGGRNGFPSSVHVPAHHERAPSPRRRMPGALEYSLLPALEGMSRTRHATAELDALANAFRHAEEVCPGICNELVEEILTRLSHPQVNQSDLRRAVQRLTTRQS</sequence>
<feature type="binding site" evidence="15">
    <location>
        <position position="229"/>
    </location>
    <ligand>
        <name>ATP</name>
        <dbReference type="ChEBI" id="CHEBI:30616"/>
    </ligand>
</feature>
<comment type="similarity">
    <text evidence="3">Belongs to the protein kinase superfamily. STE Ser/Thr protein kinase family. STE20 subfamily.</text>
</comment>
<feature type="compositionally biased region" description="Polar residues" evidence="17">
    <location>
        <begin position="589"/>
        <end position="614"/>
    </location>
</feature>
<evidence type="ECO:0000256" key="16">
    <source>
        <dbReference type="SAM" id="Coils"/>
    </source>
</evidence>
<evidence type="ECO:0000256" key="14">
    <source>
        <dbReference type="ARBA" id="ARBA00048679"/>
    </source>
</evidence>
<keyword evidence="16" id="KW-0175">Coiled coil</keyword>
<dbReference type="InterPro" id="IPR000719">
    <property type="entry name" value="Prot_kinase_dom"/>
</dbReference>
<evidence type="ECO:0000256" key="12">
    <source>
        <dbReference type="ARBA" id="ARBA00022842"/>
    </source>
</evidence>
<keyword evidence="9 15" id="KW-0547">Nucleotide-binding</keyword>
<keyword evidence="7" id="KW-0808">Transferase</keyword>
<dbReference type="SMART" id="SM00220">
    <property type="entry name" value="S_TKc"/>
    <property type="match status" value="1"/>
</dbReference>
<evidence type="ECO:0000256" key="13">
    <source>
        <dbReference type="ARBA" id="ARBA00047899"/>
    </source>
</evidence>
<evidence type="ECO:0000256" key="11">
    <source>
        <dbReference type="ARBA" id="ARBA00022840"/>
    </source>
</evidence>
<evidence type="ECO:0000256" key="15">
    <source>
        <dbReference type="PROSITE-ProRule" id="PRU10141"/>
    </source>
</evidence>
<organism evidence="19 20">
    <name type="scientific">Haemonchus contortus</name>
    <name type="common">Barber pole worm</name>
    <dbReference type="NCBI Taxonomy" id="6289"/>
    <lineage>
        <taxon>Eukaryota</taxon>
        <taxon>Metazoa</taxon>
        <taxon>Ecdysozoa</taxon>
        <taxon>Nematoda</taxon>
        <taxon>Chromadorea</taxon>
        <taxon>Rhabditida</taxon>
        <taxon>Rhabditina</taxon>
        <taxon>Rhabditomorpha</taxon>
        <taxon>Strongyloidea</taxon>
        <taxon>Trichostrongylidae</taxon>
        <taxon>Haemonchus</taxon>
    </lineage>
</organism>
<dbReference type="InterPro" id="IPR046409">
    <property type="entry name" value="PDC10_dimerisation_sf"/>
</dbReference>
<dbReference type="FunFam" id="1.10.510.10:FF:001069">
    <property type="entry name" value="Germinal center kinase 1"/>
    <property type="match status" value="1"/>
</dbReference>
<evidence type="ECO:0000256" key="4">
    <source>
        <dbReference type="ARBA" id="ARBA00012513"/>
    </source>
</evidence>
<feature type="region of interest" description="Disordered" evidence="17">
    <location>
        <begin position="26"/>
        <end position="48"/>
    </location>
</feature>
<comment type="catalytic activity">
    <reaction evidence="14">
        <text>L-seryl-[protein] + ATP = O-phospho-L-seryl-[protein] + ADP + H(+)</text>
        <dbReference type="Rhea" id="RHEA:17989"/>
        <dbReference type="Rhea" id="RHEA-COMP:9863"/>
        <dbReference type="Rhea" id="RHEA-COMP:11604"/>
        <dbReference type="ChEBI" id="CHEBI:15378"/>
        <dbReference type="ChEBI" id="CHEBI:29999"/>
        <dbReference type="ChEBI" id="CHEBI:30616"/>
        <dbReference type="ChEBI" id="CHEBI:83421"/>
        <dbReference type="ChEBI" id="CHEBI:456216"/>
        <dbReference type="EC" id="2.7.11.1"/>
    </reaction>
</comment>
<dbReference type="Gene3D" id="1.10.12.70">
    <property type="match status" value="1"/>
</dbReference>
<keyword evidence="11 15" id="KW-0067">ATP-binding</keyword>
<dbReference type="Proteomes" id="UP000025227">
    <property type="component" value="Unplaced"/>
</dbReference>
<protein>
    <recommendedName>
        <fullName evidence="4">non-specific serine/threonine protein kinase</fullName>
        <ecNumber evidence="4">2.7.11.1</ecNumber>
    </recommendedName>
</protein>
<dbReference type="OrthoDB" id="8693905at2759"/>
<dbReference type="PROSITE" id="PS50011">
    <property type="entry name" value="PROTEIN_KINASE_DOM"/>
    <property type="match status" value="1"/>
</dbReference>
<dbReference type="Pfam" id="PF20929">
    <property type="entry name" value="PDCD10_N"/>
    <property type="match status" value="1"/>
</dbReference>
<feature type="region of interest" description="Disordered" evidence="17">
    <location>
        <begin position="571"/>
        <end position="698"/>
    </location>
</feature>
<keyword evidence="6" id="KW-0723">Serine/threonine-protein kinase</keyword>
<evidence type="ECO:0000256" key="1">
    <source>
        <dbReference type="ARBA" id="ARBA00001946"/>
    </source>
</evidence>
<evidence type="ECO:0000256" key="8">
    <source>
        <dbReference type="ARBA" id="ARBA00022723"/>
    </source>
</evidence>
<dbReference type="GO" id="GO:0046872">
    <property type="term" value="F:metal ion binding"/>
    <property type="evidence" value="ECO:0007669"/>
    <property type="project" value="UniProtKB-KW"/>
</dbReference>
<proteinExistence type="inferred from homology"/>
<comment type="subcellular location">
    <subcellularLocation>
        <location evidence="2">Cytoplasm</location>
    </subcellularLocation>
</comment>
<dbReference type="Pfam" id="PF00069">
    <property type="entry name" value="Pkinase"/>
    <property type="match status" value="1"/>
</dbReference>
<evidence type="ECO:0000256" key="10">
    <source>
        <dbReference type="ARBA" id="ARBA00022777"/>
    </source>
</evidence>
<feature type="region of interest" description="Disordered" evidence="17">
    <location>
        <begin position="146"/>
        <end position="187"/>
    </location>
</feature>